<reference evidence="2 3" key="1">
    <citation type="journal article" date="2015" name="Int. J. Syst. Evol. Microbiol.">
        <title>Thermococcus eurythermalis sp. nov., a conditional piezophilic hyperthermophilic archaeon with a wide temperature range isolated from an oil-immersed chimney in the Guaymas Basin.</title>
        <authorList>
            <person name="Zhao W."/>
            <person name="Zeng X."/>
            <person name="Xiao X."/>
        </authorList>
    </citation>
    <scope>NUCLEOTIDE SEQUENCE [LARGE SCALE GENOMIC DNA]</scope>
    <source>
        <strain evidence="2 3">A501</strain>
    </source>
</reference>
<dbReference type="GeneID" id="25153442"/>
<protein>
    <submittedName>
        <fullName evidence="2">Transcriptional regulator</fullName>
    </submittedName>
</protein>
<dbReference type="PROSITE" id="PS50943">
    <property type="entry name" value="HTH_CROC1"/>
    <property type="match status" value="1"/>
</dbReference>
<dbReference type="Gene3D" id="1.10.260.40">
    <property type="entry name" value="lambda repressor-like DNA-binding domains"/>
    <property type="match status" value="1"/>
</dbReference>
<dbReference type="PANTHER" id="PTHR40730">
    <property type="entry name" value="TRANSCRIPTIONAL REGULATOR PROTEIN-LIKE PROTEIN"/>
    <property type="match status" value="1"/>
</dbReference>
<feature type="domain" description="HTH cro/C1-type" evidence="1">
    <location>
        <begin position="21"/>
        <end position="49"/>
    </location>
</feature>
<dbReference type="SMART" id="SM00530">
    <property type="entry name" value="HTH_XRE"/>
    <property type="match status" value="1"/>
</dbReference>
<sequence>MKVSAFEVASRYVYPSLRRRLVEHLREKGLKQTEIARLLHITQSAVSRYLHMDRGALIDISQFPDIDAELRSFAEEIIEKKPGEYEIHRRLVEISVEMLGKGYVCSFHAKIDPEINPSECNVCLDLFG</sequence>
<accession>A0A097QV33</accession>
<dbReference type="CDD" id="cd00093">
    <property type="entry name" value="HTH_XRE"/>
    <property type="match status" value="1"/>
</dbReference>
<dbReference type="GO" id="GO:0003677">
    <property type="term" value="F:DNA binding"/>
    <property type="evidence" value="ECO:0007669"/>
    <property type="project" value="InterPro"/>
</dbReference>
<dbReference type="GO" id="GO:0003700">
    <property type="term" value="F:DNA-binding transcription factor activity"/>
    <property type="evidence" value="ECO:0007669"/>
    <property type="project" value="InterPro"/>
</dbReference>
<proteinExistence type="predicted"/>
<gene>
    <name evidence="2" type="ORF">TEU_08340</name>
</gene>
<evidence type="ECO:0000313" key="2">
    <source>
        <dbReference type="EMBL" id="AIU70339.1"/>
    </source>
</evidence>
<dbReference type="InterPro" id="IPR010982">
    <property type="entry name" value="Lambda_DNA-bd_dom_sf"/>
</dbReference>
<dbReference type="InterPro" id="IPR001387">
    <property type="entry name" value="Cro/C1-type_HTH"/>
</dbReference>
<dbReference type="HOGENOM" id="CLU_1954782_0_0_2"/>
<evidence type="ECO:0000313" key="3">
    <source>
        <dbReference type="Proteomes" id="UP000029980"/>
    </source>
</evidence>
<dbReference type="Pfam" id="PF01022">
    <property type="entry name" value="HTH_5"/>
    <property type="match status" value="1"/>
</dbReference>
<dbReference type="EMBL" id="CP008887">
    <property type="protein sequence ID" value="AIU70339.1"/>
    <property type="molecule type" value="Genomic_DNA"/>
</dbReference>
<keyword evidence="3" id="KW-1185">Reference proteome</keyword>
<dbReference type="RefSeq" id="WP_050003309.1">
    <property type="nucleotide sequence ID" value="NZ_CP008887.1"/>
</dbReference>
<name>A0A097QV33_9EURY</name>
<dbReference type="KEGG" id="teu:TEU_08340"/>
<organism evidence="2 3">
    <name type="scientific">Thermococcus eurythermalis</name>
    <dbReference type="NCBI Taxonomy" id="1505907"/>
    <lineage>
        <taxon>Archaea</taxon>
        <taxon>Methanobacteriati</taxon>
        <taxon>Methanobacteriota</taxon>
        <taxon>Thermococci</taxon>
        <taxon>Thermococcales</taxon>
        <taxon>Thermococcaceae</taxon>
        <taxon>Thermococcus</taxon>
    </lineage>
</organism>
<dbReference type="PANTHER" id="PTHR40730:SF4">
    <property type="entry name" value="TRANSCRIPTIONAL REGULATOR"/>
    <property type="match status" value="1"/>
</dbReference>
<dbReference type="AlphaFoldDB" id="A0A097QV33"/>
<dbReference type="SUPFAM" id="SSF47413">
    <property type="entry name" value="lambda repressor-like DNA-binding domains"/>
    <property type="match status" value="1"/>
</dbReference>
<dbReference type="OrthoDB" id="42697at2157"/>
<evidence type="ECO:0000259" key="1">
    <source>
        <dbReference type="PROSITE" id="PS50943"/>
    </source>
</evidence>
<dbReference type="InterPro" id="IPR001845">
    <property type="entry name" value="HTH_ArsR_DNA-bd_dom"/>
</dbReference>
<dbReference type="Proteomes" id="UP000029980">
    <property type="component" value="Chromosome"/>
</dbReference>